<evidence type="ECO:0000313" key="2">
    <source>
        <dbReference type="EMBL" id="AKC57284.1"/>
    </source>
</evidence>
<name>A0A0H3VK57_BEMTA</name>
<organism evidence="2">
    <name type="scientific">Bemisia tabaci</name>
    <name type="common">Sweetpotato whitefly</name>
    <name type="synonym">Aleurodes tabaci</name>
    <dbReference type="NCBI Taxonomy" id="7038"/>
    <lineage>
        <taxon>Eukaryota</taxon>
        <taxon>Metazoa</taxon>
        <taxon>Ecdysozoa</taxon>
        <taxon>Arthropoda</taxon>
        <taxon>Hexapoda</taxon>
        <taxon>Insecta</taxon>
        <taxon>Pterygota</taxon>
        <taxon>Neoptera</taxon>
        <taxon>Paraneoptera</taxon>
        <taxon>Hemiptera</taxon>
        <taxon>Sternorrhyncha</taxon>
        <taxon>Aleyrodoidea</taxon>
        <taxon>Aleyrodidae</taxon>
        <taxon>Aleyrodinae</taxon>
        <taxon>Bemisia</taxon>
    </lineage>
</organism>
<proteinExistence type="predicted"/>
<dbReference type="InterPro" id="IPR002877">
    <property type="entry name" value="RNA_MeTrfase_FtsJ_dom"/>
</dbReference>
<accession>A0A0H3VK57</accession>
<dbReference type="EMBL" id="KJ994273">
    <property type="protein sequence ID" value="AKC57284.1"/>
    <property type="molecule type" value="Genomic_DNA"/>
</dbReference>
<feature type="non-terminal residue" evidence="2">
    <location>
        <position position="1"/>
    </location>
</feature>
<dbReference type="Pfam" id="PF01728">
    <property type="entry name" value="FtsJ"/>
    <property type="match status" value="1"/>
</dbReference>
<dbReference type="SUPFAM" id="SSF53335">
    <property type="entry name" value="S-adenosyl-L-methionine-dependent methyltransferases"/>
    <property type="match status" value="1"/>
</dbReference>
<evidence type="ECO:0000259" key="1">
    <source>
        <dbReference type="Pfam" id="PF01728"/>
    </source>
</evidence>
<dbReference type="Gene3D" id="3.40.50.150">
    <property type="entry name" value="Vaccinia Virus protein VP39"/>
    <property type="match status" value="1"/>
</dbReference>
<sequence>KSHITSYGKIFKTILNKLSVTEYRKLKMAGVLDRKRRADEVSRGFMKLHNIIMQSGIKISGNCLSLCCGRGGWEQYLCENFSSITNIDAYTFGASAGTMGHESFSDRPWRFKDKVNVTYTDVRLLWDNGPPVGYNWIFFDGGEQRPNHQTEADNFFELFALGVVRAVSPDVNFVFKVLRPDDIRVLQACQHVVNMTGKGKFFLCQHSKTTNLELYFVSVPCDQSIEKQVKKLLNYRLSRGATTSQDRIIVPDRIP</sequence>
<reference evidence="2" key="1">
    <citation type="submission" date="2014-06" db="EMBL/GenBank/DDBJ databases">
        <title>Virus like sequences in whitefly genome.</title>
        <authorList>
            <person name="Kumar J."/>
            <person name="Upadhyay S.K."/>
        </authorList>
    </citation>
    <scope>NUCLEOTIDE SEQUENCE</scope>
    <source>
        <strain evidence="2">LKO19</strain>
    </source>
</reference>
<feature type="domain" description="Ribosomal RNA methyltransferase FtsJ" evidence="1">
    <location>
        <begin position="41"/>
        <end position="218"/>
    </location>
</feature>
<dbReference type="AlphaFoldDB" id="A0A0H3VK57"/>
<dbReference type="GO" id="GO:0008168">
    <property type="term" value="F:methyltransferase activity"/>
    <property type="evidence" value="ECO:0007669"/>
    <property type="project" value="InterPro"/>
</dbReference>
<feature type="non-terminal residue" evidence="2">
    <location>
        <position position="255"/>
    </location>
</feature>
<dbReference type="GO" id="GO:0032259">
    <property type="term" value="P:methylation"/>
    <property type="evidence" value="ECO:0007669"/>
    <property type="project" value="InterPro"/>
</dbReference>
<protein>
    <submittedName>
        <fullName evidence="2">Polyprotein</fullName>
    </submittedName>
</protein>
<dbReference type="InterPro" id="IPR029063">
    <property type="entry name" value="SAM-dependent_MTases_sf"/>
</dbReference>